<protein>
    <recommendedName>
        <fullName evidence="3">Transcription initiation factor TFIID subunit 8</fullName>
    </recommendedName>
</protein>
<dbReference type="AlphaFoldDB" id="A0A6P8X3U8"/>
<evidence type="ECO:0000256" key="5">
    <source>
        <dbReference type="ARBA" id="ARBA00023163"/>
    </source>
</evidence>
<dbReference type="RefSeq" id="XP_034110856.2">
    <property type="nucleotide sequence ID" value="XM_034254965.2"/>
</dbReference>
<evidence type="ECO:0000256" key="1">
    <source>
        <dbReference type="ARBA" id="ARBA00004123"/>
    </source>
</evidence>
<dbReference type="OrthoDB" id="2193813at2759"/>
<proteinExistence type="inferred from homology"/>
<dbReference type="InterPro" id="IPR019473">
    <property type="entry name" value="TFIID_su8_C"/>
</dbReference>
<gene>
    <name evidence="10" type="primary">LOC117572266</name>
</gene>
<dbReference type="GO" id="GO:0006367">
    <property type="term" value="P:transcription initiation at RNA polymerase II promoter"/>
    <property type="evidence" value="ECO:0007669"/>
    <property type="project" value="TreeGrafter"/>
</dbReference>
<comment type="similarity">
    <text evidence="2">Belongs to the TAF8 family.</text>
</comment>
<dbReference type="InterPro" id="IPR037818">
    <property type="entry name" value="TAF8"/>
</dbReference>
<feature type="compositionally biased region" description="Acidic residues" evidence="7">
    <location>
        <begin position="277"/>
        <end position="477"/>
    </location>
</feature>
<evidence type="ECO:0000256" key="6">
    <source>
        <dbReference type="ARBA" id="ARBA00023242"/>
    </source>
</evidence>
<dbReference type="GeneID" id="117572266"/>
<feature type="region of interest" description="Disordered" evidence="7">
    <location>
        <begin position="277"/>
        <end position="491"/>
    </location>
</feature>
<reference evidence="10" key="1">
    <citation type="submission" date="2025-08" db="UniProtKB">
        <authorList>
            <consortium name="RefSeq"/>
        </authorList>
    </citation>
    <scope>IDENTIFICATION</scope>
    <source>
        <strain evidence="10">15112-1751.03</strain>
        <tissue evidence="10">Whole Adult</tissue>
    </source>
</reference>
<evidence type="ECO:0000256" key="3">
    <source>
        <dbReference type="ARBA" id="ARBA00017307"/>
    </source>
</evidence>
<keyword evidence="9" id="KW-1185">Reference proteome</keyword>
<name>A0A6P8X3U8_DROAB</name>
<dbReference type="PANTHER" id="PTHR46469">
    <property type="entry name" value="TRANSCRIPTION INITIATION FACTOR TFIID SUBUNIT 8"/>
    <property type="match status" value="1"/>
</dbReference>
<evidence type="ECO:0000313" key="10">
    <source>
        <dbReference type="RefSeq" id="XP_034110856.2"/>
    </source>
</evidence>
<keyword evidence="6" id="KW-0539">Nucleus</keyword>
<feature type="domain" description="Transcription factor TFIID subunit 8 C-terminal" evidence="8">
    <location>
        <begin position="147"/>
        <end position="191"/>
    </location>
</feature>
<dbReference type="GO" id="GO:0005669">
    <property type="term" value="C:transcription factor TFIID complex"/>
    <property type="evidence" value="ECO:0007669"/>
    <property type="project" value="InterPro"/>
</dbReference>
<dbReference type="CDD" id="cd08049">
    <property type="entry name" value="TAF8"/>
    <property type="match status" value="1"/>
</dbReference>
<dbReference type="Proteomes" id="UP000515160">
    <property type="component" value="Chromosome 3"/>
</dbReference>
<keyword evidence="4" id="KW-0805">Transcription regulation</keyword>
<keyword evidence="5" id="KW-0804">Transcription</keyword>
<organism evidence="9 10">
    <name type="scientific">Drosophila albomicans</name>
    <name type="common">Fruit fly</name>
    <dbReference type="NCBI Taxonomy" id="7291"/>
    <lineage>
        <taxon>Eukaryota</taxon>
        <taxon>Metazoa</taxon>
        <taxon>Ecdysozoa</taxon>
        <taxon>Arthropoda</taxon>
        <taxon>Hexapoda</taxon>
        <taxon>Insecta</taxon>
        <taxon>Pterygota</taxon>
        <taxon>Neoptera</taxon>
        <taxon>Endopterygota</taxon>
        <taxon>Diptera</taxon>
        <taxon>Brachycera</taxon>
        <taxon>Muscomorpha</taxon>
        <taxon>Ephydroidea</taxon>
        <taxon>Drosophilidae</taxon>
        <taxon>Drosophila</taxon>
    </lineage>
</organism>
<evidence type="ECO:0000256" key="7">
    <source>
        <dbReference type="SAM" id="MobiDB-lite"/>
    </source>
</evidence>
<feature type="compositionally biased region" description="Basic and acidic residues" evidence="7">
    <location>
        <begin position="478"/>
        <end position="491"/>
    </location>
</feature>
<evidence type="ECO:0000256" key="4">
    <source>
        <dbReference type="ARBA" id="ARBA00023015"/>
    </source>
</evidence>
<evidence type="ECO:0000313" key="9">
    <source>
        <dbReference type="Proteomes" id="UP000515160"/>
    </source>
</evidence>
<dbReference type="PANTHER" id="PTHR46469:SF1">
    <property type="entry name" value="TRANSCRIPTION INITIATION FACTOR TFIID SUBUNIT 8"/>
    <property type="match status" value="1"/>
</dbReference>
<sequence length="491" mass="56274">MSYLTWSHCSKQMSLAFKVNMIGYEDILTRAVQHMLTEKNVRVDDERLLKRLVMTLHMKVQEIGKCISVSSCHAGRSTTCYFDVERTFRVMGIRVTDLKAIRNASLKGHVTKPKTATRQPTNEVSLGSQRDIHDVGILDGGNHGGRHIPRFLPPFPGLHTYQTTREEQVMNRDYMDERTRLAKLKRKAQKATNAFYQRTMPTLSLFKTRQRNERFKVLKVMKPNQLPCFDALMPPNEILDLRIYDSSLYDSSEQPIKKGRMNPYLREPIIMRVESDDEEYEVVDEEWDVVGEEEVEEGEEEGEEEIEVEEEEEEEEEVEEEGEEEEVEEGEVDEEGGEESEDEGEDGEDKEEKEGEEGVVEKEGEEEGKEGAEEEEAGEVGEVDGEVEEEGEEEEEEEEEEEDPSSSEEEEDPSSSEEEEDPSSSEEEEEPSSSEEEEEKEEEEEEEEGEEEGEEAEVNGEDEEEKGGEVNGEDEEEKGGQEEGEEGRMNT</sequence>
<evidence type="ECO:0000259" key="8">
    <source>
        <dbReference type="Pfam" id="PF10406"/>
    </source>
</evidence>
<comment type="subcellular location">
    <subcellularLocation>
        <location evidence="1">Nucleus</location>
    </subcellularLocation>
</comment>
<dbReference type="Pfam" id="PF10406">
    <property type="entry name" value="TAF8_C"/>
    <property type="match status" value="1"/>
</dbReference>
<accession>A0A6P8X3U8</accession>
<evidence type="ECO:0000256" key="2">
    <source>
        <dbReference type="ARBA" id="ARBA00008767"/>
    </source>
</evidence>